<dbReference type="Proteomes" id="UP000244450">
    <property type="component" value="Unassembled WGS sequence"/>
</dbReference>
<evidence type="ECO:0000313" key="1">
    <source>
        <dbReference type="EMBL" id="PUZ21694.1"/>
    </source>
</evidence>
<proteinExistence type="predicted"/>
<gene>
    <name evidence="1" type="ORF">DCC81_24190</name>
</gene>
<dbReference type="EMBL" id="QCYK01000004">
    <property type="protein sequence ID" value="PUZ21694.1"/>
    <property type="molecule type" value="Genomic_DNA"/>
</dbReference>
<name>A0A2T7BBC1_9BACT</name>
<organism evidence="1 2">
    <name type="scientific">Chitinophaga parva</name>
    <dbReference type="NCBI Taxonomy" id="2169414"/>
    <lineage>
        <taxon>Bacteria</taxon>
        <taxon>Pseudomonadati</taxon>
        <taxon>Bacteroidota</taxon>
        <taxon>Chitinophagia</taxon>
        <taxon>Chitinophagales</taxon>
        <taxon>Chitinophagaceae</taxon>
        <taxon>Chitinophaga</taxon>
    </lineage>
</organism>
<keyword evidence="2" id="KW-1185">Reference proteome</keyword>
<protein>
    <recommendedName>
        <fullName evidence="3">ABM domain-containing protein</fullName>
    </recommendedName>
</protein>
<comment type="caution">
    <text evidence="1">The sequence shown here is derived from an EMBL/GenBank/DDBJ whole genome shotgun (WGS) entry which is preliminary data.</text>
</comment>
<reference evidence="1 2" key="1">
    <citation type="submission" date="2018-04" db="EMBL/GenBank/DDBJ databases">
        <title>Chitinophaga fuyangensis sp. nov., isolated from soil in a chemical factory.</title>
        <authorList>
            <person name="Chen K."/>
        </authorList>
    </citation>
    <scope>NUCLEOTIDE SEQUENCE [LARGE SCALE GENOMIC DNA]</scope>
    <source>
        <strain evidence="1 2">LY-1</strain>
    </source>
</reference>
<dbReference type="Gene3D" id="3.30.70.100">
    <property type="match status" value="1"/>
</dbReference>
<dbReference type="AlphaFoldDB" id="A0A2T7BBC1"/>
<evidence type="ECO:0000313" key="2">
    <source>
        <dbReference type="Proteomes" id="UP000244450"/>
    </source>
</evidence>
<accession>A0A2T7BBC1</accession>
<dbReference type="InterPro" id="IPR011008">
    <property type="entry name" value="Dimeric_a/b-barrel"/>
</dbReference>
<evidence type="ECO:0008006" key="3">
    <source>
        <dbReference type="Google" id="ProtNLM"/>
    </source>
</evidence>
<dbReference type="SUPFAM" id="SSF54909">
    <property type="entry name" value="Dimeric alpha+beta barrel"/>
    <property type="match status" value="1"/>
</dbReference>
<sequence length="140" mass="16168">MEFYGIKFQTMNAFTRLCCLLLLCGSMGFKTSIMQTKHAVYVDQFFVPAPAIDSFMERMLYNRKLLRTMPGLLHQEAYARKDEQGNLYVLTTASWESDAALQHARVTVQNAYKEEGFDLAAMLARQHIKLERSVYQPLED</sequence>